<feature type="transmembrane region" description="Helical" evidence="6">
    <location>
        <begin position="307"/>
        <end position="333"/>
    </location>
</feature>
<feature type="transmembrane region" description="Helical" evidence="6">
    <location>
        <begin position="766"/>
        <end position="792"/>
    </location>
</feature>
<dbReference type="PANTHER" id="PTHR30287">
    <property type="entry name" value="MEMBRANE COMPONENT OF PREDICTED ABC SUPERFAMILY METABOLITE UPTAKE TRANSPORTER"/>
    <property type="match status" value="1"/>
</dbReference>
<comment type="subcellular location">
    <subcellularLocation>
        <location evidence="1">Cell membrane</location>
        <topology evidence="1">Multi-pass membrane protein</topology>
    </subcellularLocation>
</comment>
<accession>A0A1Y0IAG4</accession>
<feature type="transmembrane region" description="Helical" evidence="6">
    <location>
        <begin position="420"/>
        <end position="441"/>
    </location>
</feature>
<dbReference type="GO" id="GO:0005886">
    <property type="term" value="C:plasma membrane"/>
    <property type="evidence" value="ECO:0007669"/>
    <property type="project" value="UniProtKB-SubCell"/>
</dbReference>
<feature type="transmembrane region" description="Helical" evidence="6">
    <location>
        <begin position="255"/>
        <end position="274"/>
    </location>
</feature>
<dbReference type="OrthoDB" id="5292592at2"/>
<evidence type="ECO:0000259" key="7">
    <source>
        <dbReference type="Pfam" id="PF02687"/>
    </source>
</evidence>
<keyword evidence="9" id="KW-1185">Reference proteome</keyword>
<feature type="transmembrane region" description="Helical" evidence="6">
    <location>
        <begin position="478"/>
        <end position="496"/>
    </location>
</feature>
<dbReference type="KEGG" id="ome:OLMES_3450"/>
<proteinExistence type="predicted"/>
<dbReference type="InterPro" id="IPR038766">
    <property type="entry name" value="Membrane_comp_ABC_pdt"/>
</dbReference>
<dbReference type="EMBL" id="CP021425">
    <property type="protein sequence ID" value="ARU57488.1"/>
    <property type="molecule type" value="Genomic_DNA"/>
</dbReference>
<name>A0A1Y0IAG4_9GAMM</name>
<evidence type="ECO:0000256" key="5">
    <source>
        <dbReference type="ARBA" id="ARBA00023136"/>
    </source>
</evidence>
<evidence type="ECO:0000256" key="1">
    <source>
        <dbReference type="ARBA" id="ARBA00004651"/>
    </source>
</evidence>
<feature type="transmembrane region" description="Helical" evidence="6">
    <location>
        <begin position="394"/>
        <end position="414"/>
    </location>
</feature>
<feature type="transmembrane region" description="Helical" evidence="6">
    <location>
        <begin position="353"/>
        <end position="373"/>
    </location>
</feature>
<evidence type="ECO:0000256" key="2">
    <source>
        <dbReference type="ARBA" id="ARBA00022475"/>
    </source>
</evidence>
<evidence type="ECO:0000256" key="3">
    <source>
        <dbReference type="ARBA" id="ARBA00022692"/>
    </source>
</evidence>
<keyword evidence="5 6" id="KW-0472">Membrane</keyword>
<keyword evidence="4 6" id="KW-1133">Transmembrane helix</keyword>
<reference evidence="8 9" key="1">
    <citation type="submission" date="2017-05" db="EMBL/GenBank/DDBJ databases">
        <title>Genomic insights into alkan degradation activity of Oleiphilus messinensis.</title>
        <authorList>
            <person name="Kozyavkin S.A."/>
            <person name="Slesarev A.I."/>
            <person name="Golyshin P.N."/>
            <person name="Korzhenkov A."/>
            <person name="Golyshina O.N."/>
            <person name="Toshchakov S.V."/>
        </authorList>
    </citation>
    <scope>NUCLEOTIDE SEQUENCE [LARGE SCALE GENOMIC DNA]</scope>
    <source>
        <strain evidence="8 9">ME102</strain>
    </source>
</reference>
<dbReference type="Proteomes" id="UP000196027">
    <property type="component" value="Chromosome"/>
</dbReference>
<dbReference type="PANTHER" id="PTHR30287:SF1">
    <property type="entry name" value="INNER MEMBRANE PROTEIN"/>
    <property type="match status" value="1"/>
</dbReference>
<evidence type="ECO:0000313" key="8">
    <source>
        <dbReference type="EMBL" id="ARU57488.1"/>
    </source>
</evidence>
<evidence type="ECO:0000256" key="4">
    <source>
        <dbReference type="ARBA" id="ARBA00022989"/>
    </source>
</evidence>
<dbReference type="RefSeq" id="WP_087462382.1">
    <property type="nucleotide sequence ID" value="NZ_CP021425.1"/>
</dbReference>
<feature type="domain" description="ABC3 transporter permease C-terminal" evidence="7">
    <location>
        <begin position="721"/>
        <end position="834"/>
    </location>
</feature>
<keyword evidence="3 6" id="KW-0812">Transmembrane</keyword>
<dbReference type="AlphaFoldDB" id="A0A1Y0IAG4"/>
<organism evidence="8 9">
    <name type="scientific">Oleiphilus messinensis</name>
    <dbReference type="NCBI Taxonomy" id="141451"/>
    <lineage>
        <taxon>Bacteria</taxon>
        <taxon>Pseudomonadati</taxon>
        <taxon>Pseudomonadota</taxon>
        <taxon>Gammaproteobacteria</taxon>
        <taxon>Oceanospirillales</taxon>
        <taxon>Oleiphilaceae</taxon>
        <taxon>Oleiphilus</taxon>
    </lineage>
</organism>
<feature type="domain" description="ABC3 transporter permease C-terminal" evidence="7">
    <location>
        <begin position="260"/>
        <end position="375"/>
    </location>
</feature>
<keyword evidence="2" id="KW-1003">Cell membrane</keyword>
<feature type="transmembrane region" description="Helical" evidence="6">
    <location>
        <begin position="720"/>
        <end position="741"/>
    </location>
</feature>
<evidence type="ECO:0000256" key="6">
    <source>
        <dbReference type="SAM" id="Phobius"/>
    </source>
</evidence>
<dbReference type="Pfam" id="PF02687">
    <property type="entry name" value="FtsX"/>
    <property type="match status" value="2"/>
</dbReference>
<protein>
    <submittedName>
        <fullName evidence="8">ABC-type transport system, permease component</fullName>
    </submittedName>
</protein>
<dbReference type="InterPro" id="IPR003838">
    <property type="entry name" value="ABC3_permease_C"/>
</dbReference>
<feature type="transmembrane region" description="Helical" evidence="6">
    <location>
        <begin position="804"/>
        <end position="823"/>
    </location>
</feature>
<gene>
    <name evidence="8" type="ORF">OLMES_3450</name>
</gene>
<sequence>MTTHFAWRMFRQSLKTREARILLLALVIAVGAMTNVALFAQILNSALLQGSSELLAADRQIKSSRPLQIDWQSKAEQNQVQSAQGLGFSTMLASGDNLQLVSVKAVSEGYPLKGKVLVSESPSEPAVEERTSPQAGTVWLSLRLFNLLSVNIGDAVSIGNAKLKVTRVLVREPDLQFGFSQLAPRVMMNFEDAMAAGIVQPGSRVTYRYYFSGTDIALSRLEKKLVPELLPSAEWISVKEGRPAVARALDKAESYSMLGASLAVLLAIVAISVCSRHFANQHVKQVGILKALGLTSGQLMSIYLRMFLIFTLLGAVIGTILAGGILAVSLSLLDNVFALESVSVWTLTLTGPVLLASWGTAFLCMFCFIVPLLRHFKGVSPAVVLASVQSGERFSALFWLMPILGMIVLVYYFTGNAATLGAMALGLCVLFVLVLIIYRLLTSLVASTLQRQVFQSSTGQALKLALNSFFRRRWQVQLQLFAFAMAIMIFSVLYLVRTSMLSEWQAQLPEGTPNHFLINIATYDFEGMEEVLAEHGLKTSGFYPMVRGRLVEINDIAVKEAVSKEKNVNALNRELNLTWAEMLPADNELLEGAWWPELIGDVQGEFPAVSIESKLAERLGVTVNDVLTFQVGAQPFRAQVTSVRSVQWDSMRPNFYMIFEPGALSDFPATYITSFHLEPGNKSVLNAINQQFPTVTVLEVDQLIARIQHVISQVSFAVELVMGLILVGAVLVMMAIVNVTLQERLQEGAIYRALGGSRRLVQGGQVYEFAIVGLVSACIAFVGAEVVVALLMTQVFDLEMALHWQSGMLIIFLSALGIALIGWTQLRRVIRVSPASVLQSI</sequence>
<evidence type="ECO:0000313" key="9">
    <source>
        <dbReference type="Proteomes" id="UP000196027"/>
    </source>
</evidence>